<dbReference type="SUPFAM" id="SSF64268">
    <property type="entry name" value="PX domain"/>
    <property type="match status" value="1"/>
</dbReference>
<dbReference type="PROSITE" id="PS50195">
    <property type="entry name" value="PX"/>
    <property type="match status" value="1"/>
</dbReference>
<evidence type="ECO:0000313" key="4">
    <source>
        <dbReference type="EMBL" id="KAK7485966.1"/>
    </source>
</evidence>
<proteinExistence type="inferred from homology"/>
<evidence type="ECO:0000256" key="1">
    <source>
        <dbReference type="ARBA" id="ARBA00010883"/>
    </source>
</evidence>
<gene>
    <name evidence="4" type="ORF">BaRGS_00022832</name>
</gene>
<accession>A0ABD0KFL2</accession>
<dbReference type="AlphaFoldDB" id="A0ABD0KFL2"/>
<feature type="non-terminal residue" evidence="4">
    <location>
        <position position="1"/>
    </location>
</feature>
<protein>
    <recommendedName>
        <fullName evidence="3">PX domain-containing protein</fullName>
    </recommendedName>
</protein>
<sequence>DEESPTVEYEDSEEQDQGQEFVEDVVVNTGTLPLFRVEVTDAVKDGVSLQFTIMATRVEGERGLVVTRQFEDLEWLHHQLVTGNETNGIIVPPLPDKPESDPKSAESKAKKQLGPDCHVLKPDDFDLECKSVEKYLSSMLSHPTFGRDKNLELFLCEKEPPVRTKVSKGLMGWLSNTIDSARKGQHKDIDDFFSKQREWSAEYSKAAKEASAKGLEIVSKNDEKSLGFELDLLARSMESVKEMLFQRTCLLIAFEDASRALEKAKPAKKQAAEEMKKTAELAYENCSQNARKELKSFMLQRVLTMQEGLLSFAESQIKTSRDTYALLVRTLKDVKES</sequence>
<feature type="compositionally biased region" description="Basic and acidic residues" evidence="2">
    <location>
        <begin position="96"/>
        <end position="109"/>
    </location>
</feature>
<dbReference type="InterPro" id="IPR001683">
    <property type="entry name" value="PX_dom"/>
</dbReference>
<dbReference type="Gene3D" id="1.20.1270.60">
    <property type="entry name" value="Arfaptin homology (AH) domain/BAR domain"/>
    <property type="match status" value="1"/>
</dbReference>
<dbReference type="InterPro" id="IPR036871">
    <property type="entry name" value="PX_dom_sf"/>
</dbReference>
<dbReference type="EMBL" id="JACVVK020000186">
    <property type="protein sequence ID" value="KAK7485966.1"/>
    <property type="molecule type" value="Genomic_DNA"/>
</dbReference>
<name>A0ABD0KFL2_9CAEN</name>
<comment type="caution">
    <text evidence="4">The sequence shown here is derived from an EMBL/GenBank/DDBJ whole genome shotgun (WGS) entry which is preliminary data.</text>
</comment>
<dbReference type="InterPro" id="IPR027267">
    <property type="entry name" value="AH/BAR_dom_sf"/>
</dbReference>
<keyword evidence="5" id="KW-1185">Reference proteome</keyword>
<dbReference type="Pfam" id="PF00787">
    <property type="entry name" value="PX"/>
    <property type="match status" value="1"/>
</dbReference>
<evidence type="ECO:0000256" key="2">
    <source>
        <dbReference type="SAM" id="MobiDB-lite"/>
    </source>
</evidence>
<evidence type="ECO:0000313" key="5">
    <source>
        <dbReference type="Proteomes" id="UP001519460"/>
    </source>
</evidence>
<evidence type="ECO:0000259" key="3">
    <source>
        <dbReference type="PROSITE" id="PS50195"/>
    </source>
</evidence>
<feature type="region of interest" description="Disordered" evidence="2">
    <location>
        <begin position="86"/>
        <end position="112"/>
    </location>
</feature>
<feature type="domain" description="PX" evidence="3">
    <location>
        <begin position="1"/>
        <end position="162"/>
    </location>
</feature>
<organism evidence="4 5">
    <name type="scientific">Batillaria attramentaria</name>
    <dbReference type="NCBI Taxonomy" id="370345"/>
    <lineage>
        <taxon>Eukaryota</taxon>
        <taxon>Metazoa</taxon>
        <taxon>Spiralia</taxon>
        <taxon>Lophotrochozoa</taxon>
        <taxon>Mollusca</taxon>
        <taxon>Gastropoda</taxon>
        <taxon>Caenogastropoda</taxon>
        <taxon>Sorbeoconcha</taxon>
        <taxon>Cerithioidea</taxon>
        <taxon>Batillariidae</taxon>
        <taxon>Batillaria</taxon>
    </lineage>
</organism>
<dbReference type="PANTHER" id="PTHR45850">
    <property type="entry name" value="SORTING NEXIN FAMILY MEMBER"/>
    <property type="match status" value="1"/>
</dbReference>
<dbReference type="PANTHER" id="PTHR45850:SF2">
    <property type="entry name" value="SORTING NEXIN-5-LIKE"/>
    <property type="match status" value="1"/>
</dbReference>
<comment type="similarity">
    <text evidence="1">Belongs to the sorting nexin family.</text>
</comment>
<dbReference type="Proteomes" id="UP001519460">
    <property type="component" value="Unassembled WGS sequence"/>
</dbReference>
<reference evidence="4 5" key="1">
    <citation type="journal article" date="2023" name="Sci. Data">
        <title>Genome assembly of the Korean intertidal mud-creeper Batillaria attramentaria.</title>
        <authorList>
            <person name="Patra A.K."/>
            <person name="Ho P.T."/>
            <person name="Jun S."/>
            <person name="Lee S.J."/>
            <person name="Kim Y."/>
            <person name="Won Y.J."/>
        </authorList>
    </citation>
    <scope>NUCLEOTIDE SEQUENCE [LARGE SCALE GENOMIC DNA]</scope>
    <source>
        <strain evidence="4">Wonlab-2016</strain>
    </source>
</reference>
<dbReference type="Gene3D" id="3.30.1520.10">
    <property type="entry name" value="Phox-like domain"/>
    <property type="match status" value="1"/>
</dbReference>